<evidence type="ECO:0000256" key="1">
    <source>
        <dbReference type="SAM" id="MobiDB-lite"/>
    </source>
</evidence>
<reference evidence="4" key="2">
    <citation type="submission" date="2020-04" db="EMBL/GenBank/DDBJ databases">
        <authorList>
            <consortium name="NCBI Genome Project"/>
        </authorList>
    </citation>
    <scope>NUCLEOTIDE SEQUENCE</scope>
    <source>
        <strain evidence="4">CBS 304.34</strain>
    </source>
</reference>
<organism evidence="2">
    <name type="scientific">Mytilinidion resinicola</name>
    <dbReference type="NCBI Taxonomy" id="574789"/>
    <lineage>
        <taxon>Eukaryota</taxon>
        <taxon>Fungi</taxon>
        <taxon>Dikarya</taxon>
        <taxon>Ascomycota</taxon>
        <taxon>Pezizomycotina</taxon>
        <taxon>Dothideomycetes</taxon>
        <taxon>Pleosporomycetidae</taxon>
        <taxon>Mytilinidiales</taxon>
        <taxon>Mytilinidiaceae</taxon>
        <taxon>Mytilinidion</taxon>
    </lineage>
</organism>
<evidence type="ECO:0000313" key="2">
    <source>
        <dbReference type="EMBL" id="KAF2811979.1"/>
    </source>
</evidence>
<evidence type="ECO:0000313" key="3">
    <source>
        <dbReference type="Proteomes" id="UP000504636"/>
    </source>
</evidence>
<dbReference type="Proteomes" id="UP000504636">
    <property type="component" value="Unplaced"/>
</dbReference>
<reference evidence="2 4" key="1">
    <citation type="journal article" date="2020" name="Stud. Mycol.">
        <title>101 Dothideomycetes genomes: a test case for predicting lifestyles and emergence of pathogens.</title>
        <authorList>
            <person name="Haridas S."/>
            <person name="Albert R."/>
            <person name="Binder M."/>
            <person name="Bloem J."/>
            <person name="Labutti K."/>
            <person name="Salamov A."/>
            <person name="Andreopoulos B."/>
            <person name="Baker S."/>
            <person name="Barry K."/>
            <person name="Bills G."/>
            <person name="Bluhm B."/>
            <person name="Cannon C."/>
            <person name="Castanera R."/>
            <person name="Culley D."/>
            <person name="Daum C."/>
            <person name="Ezra D."/>
            <person name="Gonzalez J."/>
            <person name="Henrissat B."/>
            <person name="Kuo A."/>
            <person name="Liang C."/>
            <person name="Lipzen A."/>
            <person name="Lutzoni F."/>
            <person name="Magnuson J."/>
            <person name="Mondo S."/>
            <person name="Nolan M."/>
            <person name="Ohm R."/>
            <person name="Pangilinan J."/>
            <person name="Park H.-J."/>
            <person name="Ramirez L."/>
            <person name="Alfaro M."/>
            <person name="Sun H."/>
            <person name="Tritt A."/>
            <person name="Yoshinaga Y."/>
            <person name="Zwiers L.-H."/>
            <person name="Turgeon B."/>
            <person name="Goodwin S."/>
            <person name="Spatafora J."/>
            <person name="Crous P."/>
            <person name="Grigoriev I."/>
        </authorList>
    </citation>
    <scope>NUCLEOTIDE SEQUENCE</scope>
    <source>
        <strain evidence="2 4">CBS 304.34</strain>
    </source>
</reference>
<dbReference type="GeneID" id="54454929"/>
<proteinExistence type="predicted"/>
<keyword evidence="3" id="KW-1185">Reference proteome</keyword>
<reference evidence="4" key="3">
    <citation type="submission" date="2025-04" db="UniProtKB">
        <authorList>
            <consortium name="RefSeq"/>
        </authorList>
    </citation>
    <scope>IDENTIFICATION</scope>
    <source>
        <strain evidence="4">CBS 304.34</strain>
    </source>
</reference>
<evidence type="ECO:0000313" key="4">
    <source>
        <dbReference type="RefSeq" id="XP_033578943.1"/>
    </source>
</evidence>
<accession>A0A6A6YTX2</accession>
<sequence length="118" mass="13018">MNTYNELILYFGSPDTLHIWGSHQIVSELVSIKLAVKISTEHLFPLQVTTTAPTTTSPVLPLRPHTTHSNNIPSTPSPQYPAHPFPTLPSATSVSGTVPLETHRVEQYNCAHFRTFAS</sequence>
<gene>
    <name evidence="2 4" type="ORF">BDZ99DRAFT_284800</name>
</gene>
<protein>
    <submittedName>
        <fullName evidence="2 4">Uncharacterized protein</fullName>
    </submittedName>
</protein>
<dbReference type="RefSeq" id="XP_033578943.1">
    <property type="nucleotide sequence ID" value="XM_033714036.1"/>
</dbReference>
<feature type="region of interest" description="Disordered" evidence="1">
    <location>
        <begin position="55"/>
        <end position="81"/>
    </location>
</feature>
<dbReference type="AlphaFoldDB" id="A0A6A6YTX2"/>
<name>A0A6A6YTX2_9PEZI</name>
<dbReference type="EMBL" id="MU003698">
    <property type="protein sequence ID" value="KAF2811979.1"/>
    <property type="molecule type" value="Genomic_DNA"/>
</dbReference>